<dbReference type="GO" id="GO:0055088">
    <property type="term" value="P:lipid homeostasis"/>
    <property type="evidence" value="ECO:0007669"/>
    <property type="project" value="TreeGrafter"/>
</dbReference>
<dbReference type="GO" id="GO:0005634">
    <property type="term" value="C:nucleus"/>
    <property type="evidence" value="ECO:0007669"/>
    <property type="project" value="UniProtKB-SubCell"/>
</dbReference>
<dbReference type="GO" id="GO:0019433">
    <property type="term" value="P:triglyceride catabolic process"/>
    <property type="evidence" value="ECO:0007669"/>
    <property type="project" value="TreeGrafter"/>
</dbReference>
<dbReference type="SUPFAM" id="SSF47769">
    <property type="entry name" value="SAM/Pointed domain"/>
    <property type="match status" value="1"/>
</dbReference>
<keyword evidence="11" id="KW-0804">Transcription</keyword>
<keyword evidence="8" id="KW-0805">Transcription regulation</keyword>
<evidence type="ECO:0000256" key="19">
    <source>
        <dbReference type="SAM" id="Phobius"/>
    </source>
</evidence>
<reference evidence="23" key="1">
    <citation type="submission" date="2020-03" db="EMBL/GenBank/DDBJ databases">
        <authorList>
            <person name="Weist P."/>
        </authorList>
    </citation>
    <scope>NUCLEOTIDE SEQUENCE</scope>
</reference>
<dbReference type="GO" id="GO:0000981">
    <property type="term" value="F:DNA-binding transcription factor activity, RNA polymerase II-specific"/>
    <property type="evidence" value="ECO:0007669"/>
    <property type="project" value="UniProtKB-ARBA"/>
</dbReference>
<dbReference type="GO" id="GO:0005811">
    <property type="term" value="C:lipid droplet"/>
    <property type="evidence" value="ECO:0007669"/>
    <property type="project" value="TreeGrafter"/>
</dbReference>
<evidence type="ECO:0000256" key="1">
    <source>
        <dbReference type="ARBA" id="ARBA00004123"/>
    </source>
</evidence>
<evidence type="ECO:0000256" key="14">
    <source>
        <dbReference type="ARBA" id="ARBA00063414"/>
    </source>
</evidence>
<evidence type="ECO:0000256" key="5">
    <source>
        <dbReference type="ARBA" id="ARBA00022553"/>
    </source>
</evidence>
<gene>
    <name evidence="23" type="ORF">PLEPLA_LOCUS12265</name>
</gene>
<dbReference type="AlphaFoldDB" id="A0A9N7U401"/>
<dbReference type="SUPFAM" id="SSF52151">
    <property type="entry name" value="FabD/lysophospholipase-like"/>
    <property type="match status" value="1"/>
</dbReference>
<keyword evidence="5" id="KW-0597">Phosphoprotein</keyword>
<feature type="domain" description="ETS" evidence="20">
    <location>
        <begin position="257"/>
        <end position="338"/>
    </location>
</feature>
<keyword evidence="19" id="KW-1133">Transmembrane helix</keyword>
<feature type="domain" description="PNT" evidence="21">
    <location>
        <begin position="39"/>
        <end position="123"/>
    </location>
</feature>
<comment type="function">
    <text evidence="13">Transcriptional repressor; binds to the DNA sequence 5'-CCGGAAGT-3'. Plays a role in hematopoiesis and malignant transformation.</text>
</comment>
<protein>
    <recommendedName>
        <fullName evidence="15">Transcription factor ETV6</fullName>
    </recommendedName>
</protein>
<dbReference type="InterPro" id="IPR002641">
    <property type="entry name" value="PNPLA_dom"/>
</dbReference>
<dbReference type="FunFam" id="1.10.10.10:FF:000176">
    <property type="entry name" value="transcription factor ETV6 isoform X2"/>
    <property type="match status" value="1"/>
</dbReference>
<keyword evidence="16" id="KW-0442">Lipid degradation</keyword>
<dbReference type="EMBL" id="CADEAL010000724">
    <property type="protein sequence ID" value="CAB1424340.1"/>
    <property type="molecule type" value="Genomic_DNA"/>
</dbReference>
<feature type="region of interest" description="Disordered" evidence="18">
    <location>
        <begin position="1"/>
        <end position="45"/>
    </location>
</feature>
<keyword evidence="4" id="KW-1017">Isopeptide bond</keyword>
<evidence type="ECO:0000256" key="6">
    <source>
        <dbReference type="ARBA" id="ARBA00022843"/>
    </source>
</evidence>
<evidence type="ECO:0000256" key="8">
    <source>
        <dbReference type="ARBA" id="ARBA00023015"/>
    </source>
</evidence>
<dbReference type="GO" id="GO:0016020">
    <property type="term" value="C:membrane"/>
    <property type="evidence" value="ECO:0007669"/>
    <property type="project" value="TreeGrafter"/>
</dbReference>
<dbReference type="PANTHER" id="PTHR12406">
    <property type="entry name" value="CALCIUM-INDEPENDENT PHOSPHOLIPASE A2 IPLA2 -RELATED"/>
    <property type="match status" value="1"/>
</dbReference>
<evidence type="ECO:0000256" key="16">
    <source>
        <dbReference type="PROSITE-ProRule" id="PRU01161"/>
    </source>
</evidence>
<keyword evidence="16" id="KW-0378">Hydrolase</keyword>
<evidence type="ECO:0000256" key="10">
    <source>
        <dbReference type="ARBA" id="ARBA00023125"/>
    </source>
</evidence>
<keyword evidence="6" id="KW-0832">Ubl conjugation</keyword>
<comment type="similarity">
    <text evidence="2 17">Belongs to the ETS family.</text>
</comment>
<evidence type="ECO:0000259" key="21">
    <source>
        <dbReference type="PROSITE" id="PS51433"/>
    </source>
</evidence>
<dbReference type="Gene3D" id="1.10.150.50">
    <property type="entry name" value="Transcription Factor, Ets-1"/>
    <property type="match status" value="1"/>
</dbReference>
<dbReference type="PROSITE" id="PS51433">
    <property type="entry name" value="PNT"/>
    <property type="match status" value="1"/>
</dbReference>
<keyword evidence="12 17" id="KW-0539">Nucleus</keyword>
<evidence type="ECO:0000256" key="12">
    <source>
        <dbReference type="ARBA" id="ARBA00023242"/>
    </source>
</evidence>
<dbReference type="InterPro" id="IPR003118">
    <property type="entry name" value="Pointed_dom"/>
</dbReference>
<evidence type="ECO:0000256" key="4">
    <source>
        <dbReference type="ARBA" id="ARBA00022499"/>
    </source>
</evidence>
<keyword evidence="9 16" id="KW-0443">Lipid metabolism</keyword>
<dbReference type="PROSITE" id="PS50061">
    <property type="entry name" value="ETS_DOMAIN_3"/>
    <property type="match status" value="1"/>
</dbReference>
<dbReference type="PRINTS" id="PR00454">
    <property type="entry name" value="ETSDOMAIN"/>
</dbReference>
<feature type="domain" description="PNPLA" evidence="22">
    <location>
        <begin position="398"/>
        <end position="567"/>
    </location>
</feature>
<dbReference type="InterPro" id="IPR016035">
    <property type="entry name" value="Acyl_Trfase/lysoPLipase"/>
</dbReference>
<dbReference type="GO" id="GO:0030154">
    <property type="term" value="P:cell differentiation"/>
    <property type="evidence" value="ECO:0007669"/>
    <property type="project" value="UniProtKB-ARBA"/>
</dbReference>
<dbReference type="GO" id="GO:0000977">
    <property type="term" value="F:RNA polymerase II transcription regulatory region sequence-specific DNA binding"/>
    <property type="evidence" value="ECO:0007669"/>
    <property type="project" value="UniProtKB-ARBA"/>
</dbReference>
<comment type="caution">
    <text evidence="23">The sequence shown here is derived from an EMBL/GenBank/DDBJ whole genome shotgun (WGS) entry which is preliminary data.</text>
</comment>
<evidence type="ECO:0000256" key="15">
    <source>
        <dbReference type="ARBA" id="ARBA00067754"/>
    </source>
</evidence>
<dbReference type="SUPFAM" id="SSF46785">
    <property type="entry name" value="Winged helix' DNA-binding domain"/>
    <property type="match status" value="1"/>
</dbReference>
<evidence type="ECO:0000313" key="24">
    <source>
        <dbReference type="Proteomes" id="UP001153269"/>
    </source>
</evidence>
<feature type="compositionally biased region" description="Polar residues" evidence="18">
    <location>
        <begin position="230"/>
        <end position="239"/>
    </location>
</feature>
<dbReference type="InterPro" id="IPR036388">
    <property type="entry name" value="WH-like_DNA-bd_sf"/>
</dbReference>
<name>A0A9N7U401_PLEPL</name>
<dbReference type="InterPro" id="IPR036390">
    <property type="entry name" value="WH_DNA-bd_sf"/>
</dbReference>
<dbReference type="InterPro" id="IPR033562">
    <property type="entry name" value="PLPL"/>
</dbReference>
<dbReference type="PROSITE" id="PS51635">
    <property type="entry name" value="PNPLA"/>
    <property type="match status" value="1"/>
</dbReference>
<dbReference type="Gene3D" id="1.10.10.10">
    <property type="entry name" value="Winged helix-like DNA-binding domain superfamily/Winged helix DNA-binding domain"/>
    <property type="match status" value="1"/>
</dbReference>
<evidence type="ECO:0000256" key="11">
    <source>
        <dbReference type="ARBA" id="ARBA00023163"/>
    </source>
</evidence>
<dbReference type="Pfam" id="PF02198">
    <property type="entry name" value="SAM_PNT"/>
    <property type="match status" value="1"/>
</dbReference>
<keyword evidence="7" id="KW-0007">Acetylation</keyword>
<evidence type="ECO:0000256" key="17">
    <source>
        <dbReference type="RuleBase" id="RU004019"/>
    </source>
</evidence>
<feature type="compositionally biased region" description="Polar residues" evidence="18">
    <location>
        <begin position="15"/>
        <end position="34"/>
    </location>
</feature>
<feature type="active site" description="Nucleophile" evidence="16">
    <location>
        <position position="435"/>
    </location>
</feature>
<dbReference type="Gene3D" id="3.40.1090.10">
    <property type="entry name" value="Cytosolic phospholipase A2 catalytic domain"/>
    <property type="match status" value="2"/>
</dbReference>
<comment type="caution">
    <text evidence="16">Lacks conserved residue(s) required for the propagation of feature annotation.</text>
</comment>
<feature type="region of interest" description="Disordered" evidence="18">
    <location>
        <begin position="211"/>
        <end position="243"/>
    </location>
</feature>
<keyword evidence="19" id="KW-0472">Membrane</keyword>
<dbReference type="InterPro" id="IPR000418">
    <property type="entry name" value="Ets_dom"/>
</dbReference>
<dbReference type="GO" id="GO:0005737">
    <property type="term" value="C:cytoplasm"/>
    <property type="evidence" value="ECO:0007669"/>
    <property type="project" value="TreeGrafter"/>
</dbReference>
<evidence type="ECO:0000256" key="3">
    <source>
        <dbReference type="ARBA" id="ARBA00022491"/>
    </source>
</evidence>
<evidence type="ECO:0000259" key="22">
    <source>
        <dbReference type="PROSITE" id="PS51635"/>
    </source>
</evidence>
<organism evidence="23 24">
    <name type="scientific">Pleuronectes platessa</name>
    <name type="common">European plaice</name>
    <dbReference type="NCBI Taxonomy" id="8262"/>
    <lineage>
        <taxon>Eukaryota</taxon>
        <taxon>Metazoa</taxon>
        <taxon>Chordata</taxon>
        <taxon>Craniata</taxon>
        <taxon>Vertebrata</taxon>
        <taxon>Euteleostomi</taxon>
        <taxon>Actinopterygii</taxon>
        <taxon>Neopterygii</taxon>
        <taxon>Teleostei</taxon>
        <taxon>Neoteleostei</taxon>
        <taxon>Acanthomorphata</taxon>
        <taxon>Carangaria</taxon>
        <taxon>Pleuronectiformes</taxon>
        <taxon>Pleuronectoidei</taxon>
        <taxon>Pleuronectidae</taxon>
        <taxon>Pleuronectes</taxon>
    </lineage>
</organism>
<proteinExistence type="inferred from homology"/>
<evidence type="ECO:0000256" key="9">
    <source>
        <dbReference type="ARBA" id="ARBA00023098"/>
    </source>
</evidence>
<dbReference type="Pfam" id="PF01734">
    <property type="entry name" value="Patatin"/>
    <property type="match status" value="1"/>
</dbReference>
<feature type="short sequence motif" description="GXSXG" evidence="16">
    <location>
        <begin position="433"/>
        <end position="437"/>
    </location>
</feature>
<evidence type="ECO:0000256" key="7">
    <source>
        <dbReference type="ARBA" id="ARBA00022990"/>
    </source>
</evidence>
<keyword evidence="24" id="KW-1185">Reference proteome</keyword>
<dbReference type="Pfam" id="PF00178">
    <property type="entry name" value="Ets"/>
    <property type="match status" value="1"/>
</dbReference>
<keyword evidence="10 17" id="KW-0238">DNA-binding</keyword>
<feature type="active site" description="Proton acceptor" evidence="16">
    <location>
        <position position="554"/>
    </location>
</feature>
<evidence type="ECO:0000259" key="20">
    <source>
        <dbReference type="PROSITE" id="PS50061"/>
    </source>
</evidence>
<feature type="short sequence motif" description="DGA/G" evidence="16">
    <location>
        <begin position="554"/>
        <end position="556"/>
    </location>
</feature>
<dbReference type="GO" id="GO:0004806">
    <property type="term" value="F:triacylglycerol lipase activity"/>
    <property type="evidence" value="ECO:0007669"/>
    <property type="project" value="TreeGrafter"/>
</dbReference>
<feature type="region of interest" description="Disordered" evidence="18">
    <location>
        <begin position="346"/>
        <end position="367"/>
    </location>
</feature>
<sequence>MENVSLSPLDKQENKANTLSSTMNGEQANKSPSVLHSPAHHPQGDLWHLPGRLRINPSLWDKEDVAHWLHWAQREYSLRRSEKGRFEMNGRALCLLTKEDFRRRCPSSGDVLYEILQCVKQQRRVAVCDPQNTPPSLPPENLHSQGPIRCQIPAVRVQGPQPPRVKDTQASPAFTSAASAAVVTAVSQSETASPLRDRQSIFHNHPAPLTHITVPTSPHSKAQYPPPKKSISQEPLNLSSRERSPLQKVNGRIPECRLLWDYVYQLLCDERYQPYIRWEDRDSLVFRVVDPNGLACLWGNHKNRDNMTYEKMSRALRHYYKLNIIKKERGQKLLFRFLKLPHDIRKQQADPAESPEPSPPLYGNFPDCSPTHEISEDHFEISPDSRSPTPPLTGSPSISFSGSGFMATYQLGVAQCFHNYVPWILRTAPYVLGASAGSLVAAAVVCEMSPITIRDEMIHFAKQMKAFPLGPFNPSVNVFHWLESILNKYLPPDAHHLASGRLAVAMTRLSDGKHIVTTEFQSKEDVVQALLCSCYVPGYCGISPPSFKGEYYVDGGFSGMQPVPPVSCSHTLTVSPFSGETDICPSDTPCIWDMVVSGATLKGNMANSFRVLNALYPIALETLDQAYYSGYKDTIDFLQRNDLAPYLTMKKLSRGPFSCNQSKVWMHLATTTEEEEEMKVEQDKATLTSFTDNRHIQTGPAKVHSKRLQTLHSFTPGLFFWAWHCLRHFFFFFFNTVVCSLKKNTKDRIMPVILLLRWLKIQAVLEDRAIKNYTCLVPAHAQDTWCKSKC</sequence>
<comment type="subunit">
    <text evidence="14">Can form homodimers or heterodimers with TEL2 or FLI1. Interacts with L3MBTL1 and HDAC9.</text>
</comment>
<keyword evidence="3" id="KW-0678">Repressor</keyword>
<dbReference type="SMART" id="SM00251">
    <property type="entry name" value="SAM_PNT"/>
    <property type="match status" value="1"/>
</dbReference>
<dbReference type="FunFam" id="1.10.150.50:FF:000030">
    <property type="entry name" value="transcription factor ETV6"/>
    <property type="match status" value="1"/>
</dbReference>
<dbReference type="PANTHER" id="PTHR12406:SF46">
    <property type="entry name" value="PATATIN-LIKE PHOSPHOLIPASE DOMAIN-CONTAINING PROTEIN 2"/>
    <property type="match status" value="1"/>
</dbReference>
<comment type="subcellular location">
    <subcellularLocation>
        <location evidence="1 17">Nucleus</location>
    </subcellularLocation>
</comment>
<dbReference type="Proteomes" id="UP001153269">
    <property type="component" value="Unassembled WGS sequence"/>
</dbReference>
<dbReference type="PROSITE" id="PS00346">
    <property type="entry name" value="ETS_DOMAIN_2"/>
    <property type="match status" value="1"/>
</dbReference>
<dbReference type="InterPro" id="IPR013761">
    <property type="entry name" value="SAM/pointed_sf"/>
</dbReference>
<evidence type="ECO:0000256" key="13">
    <source>
        <dbReference type="ARBA" id="ARBA00055208"/>
    </source>
</evidence>
<keyword evidence="19" id="KW-0812">Transmembrane</keyword>
<evidence type="ECO:0000256" key="18">
    <source>
        <dbReference type="SAM" id="MobiDB-lite"/>
    </source>
</evidence>
<accession>A0A9N7U401</accession>
<evidence type="ECO:0000256" key="2">
    <source>
        <dbReference type="ARBA" id="ARBA00005562"/>
    </source>
</evidence>
<evidence type="ECO:0000313" key="23">
    <source>
        <dbReference type="EMBL" id="CAB1424340.1"/>
    </source>
</evidence>
<dbReference type="SMART" id="SM00413">
    <property type="entry name" value="ETS"/>
    <property type="match status" value="1"/>
</dbReference>
<feature type="transmembrane region" description="Helical" evidence="19">
    <location>
        <begin position="718"/>
        <end position="741"/>
    </location>
</feature>